<protein>
    <recommendedName>
        <fullName evidence="1">Protein kinase domain-containing protein</fullName>
    </recommendedName>
</protein>
<feature type="domain" description="Protein kinase" evidence="1">
    <location>
        <begin position="1"/>
        <end position="123"/>
    </location>
</feature>
<dbReference type="PROSITE" id="PS50011">
    <property type="entry name" value="PROTEIN_KINASE_DOM"/>
    <property type="match status" value="1"/>
</dbReference>
<proteinExistence type="predicted"/>
<accession>K5WM89</accession>
<name>K5WM89_PHACS</name>
<evidence type="ECO:0000313" key="3">
    <source>
        <dbReference type="Proteomes" id="UP000008370"/>
    </source>
</evidence>
<dbReference type="InParanoid" id="K5WM89"/>
<evidence type="ECO:0000313" key="2">
    <source>
        <dbReference type="EMBL" id="EKM51397.1"/>
    </source>
</evidence>
<dbReference type="EMBL" id="JH930477">
    <property type="protein sequence ID" value="EKM51397.1"/>
    <property type="molecule type" value="Genomic_DNA"/>
</dbReference>
<sequence>MELLPGESMEYLIETQKKIFPRSVFEDVDAAIKMLHAEGIVFGDLRQPNVMCVSGSRAESGSGATERLRGKLTDFDWAGDDGDSRYPATVDTKRFAAGVEWNGVMRKEHDDEMLVKLRAVCGL</sequence>
<dbReference type="Gene3D" id="1.10.510.10">
    <property type="entry name" value="Transferase(Phosphotransferase) domain 1"/>
    <property type="match status" value="1"/>
</dbReference>
<dbReference type="GeneID" id="18918565"/>
<evidence type="ECO:0000259" key="1">
    <source>
        <dbReference type="PROSITE" id="PS50011"/>
    </source>
</evidence>
<gene>
    <name evidence="2" type="ORF">PHACADRAFT_263483</name>
</gene>
<dbReference type="OrthoDB" id="3250989at2759"/>
<dbReference type="InterPro" id="IPR011009">
    <property type="entry name" value="Kinase-like_dom_sf"/>
</dbReference>
<dbReference type="RefSeq" id="XP_007400538.1">
    <property type="nucleotide sequence ID" value="XM_007400476.1"/>
</dbReference>
<dbReference type="HOGENOM" id="CLU_013871_3_0_1"/>
<dbReference type="SUPFAM" id="SSF56112">
    <property type="entry name" value="Protein kinase-like (PK-like)"/>
    <property type="match status" value="1"/>
</dbReference>
<dbReference type="GO" id="GO:0004672">
    <property type="term" value="F:protein kinase activity"/>
    <property type="evidence" value="ECO:0007669"/>
    <property type="project" value="InterPro"/>
</dbReference>
<dbReference type="Proteomes" id="UP000008370">
    <property type="component" value="Unassembled WGS sequence"/>
</dbReference>
<keyword evidence="3" id="KW-1185">Reference proteome</keyword>
<dbReference type="InterPro" id="IPR000719">
    <property type="entry name" value="Prot_kinase_dom"/>
</dbReference>
<organism evidence="2 3">
    <name type="scientific">Phanerochaete carnosa (strain HHB-10118-sp)</name>
    <name type="common">White-rot fungus</name>
    <name type="synonym">Peniophora carnosa</name>
    <dbReference type="NCBI Taxonomy" id="650164"/>
    <lineage>
        <taxon>Eukaryota</taxon>
        <taxon>Fungi</taxon>
        <taxon>Dikarya</taxon>
        <taxon>Basidiomycota</taxon>
        <taxon>Agaricomycotina</taxon>
        <taxon>Agaricomycetes</taxon>
        <taxon>Polyporales</taxon>
        <taxon>Phanerochaetaceae</taxon>
        <taxon>Phanerochaete</taxon>
    </lineage>
</organism>
<reference evidence="2 3" key="1">
    <citation type="journal article" date="2012" name="BMC Genomics">
        <title>Comparative genomics of the white-rot fungi, Phanerochaete carnosa and P. chrysosporium, to elucidate the genetic basis of the distinct wood types they colonize.</title>
        <authorList>
            <person name="Suzuki H."/>
            <person name="MacDonald J."/>
            <person name="Syed K."/>
            <person name="Salamov A."/>
            <person name="Hori C."/>
            <person name="Aerts A."/>
            <person name="Henrissat B."/>
            <person name="Wiebenga A."/>
            <person name="vanKuyk P.A."/>
            <person name="Barry K."/>
            <person name="Lindquist E."/>
            <person name="LaButti K."/>
            <person name="Lapidus A."/>
            <person name="Lucas S."/>
            <person name="Coutinho P."/>
            <person name="Gong Y."/>
            <person name="Samejima M."/>
            <person name="Mahadevan R."/>
            <person name="Abou-Zaid M."/>
            <person name="de Vries R.P."/>
            <person name="Igarashi K."/>
            <person name="Yadav J.S."/>
            <person name="Grigoriev I.V."/>
            <person name="Master E.R."/>
        </authorList>
    </citation>
    <scope>NUCLEOTIDE SEQUENCE [LARGE SCALE GENOMIC DNA]</scope>
    <source>
        <strain evidence="2 3">HHB-10118-sp</strain>
    </source>
</reference>
<dbReference type="GO" id="GO:0005524">
    <property type="term" value="F:ATP binding"/>
    <property type="evidence" value="ECO:0007669"/>
    <property type="project" value="InterPro"/>
</dbReference>
<dbReference type="AlphaFoldDB" id="K5WM89"/>
<dbReference type="KEGG" id="pco:PHACADRAFT_263483"/>